<evidence type="ECO:0000313" key="2">
    <source>
        <dbReference type="EMBL" id="GMN59652.1"/>
    </source>
</evidence>
<evidence type="ECO:0000313" key="3">
    <source>
        <dbReference type="Proteomes" id="UP001187192"/>
    </source>
</evidence>
<feature type="region of interest" description="Disordered" evidence="1">
    <location>
        <begin position="254"/>
        <end position="276"/>
    </location>
</feature>
<dbReference type="PANTHER" id="PTHR48449">
    <property type="entry name" value="DUF1985 DOMAIN-CONTAINING PROTEIN"/>
    <property type="match status" value="1"/>
</dbReference>
<dbReference type="PANTHER" id="PTHR48449:SF1">
    <property type="entry name" value="DUF1985 DOMAIN-CONTAINING PROTEIN"/>
    <property type="match status" value="1"/>
</dbReference>
<sequence>MSKKITTPERSSKSTQGEIELKDLKKFMSPLDENISDSELVFHNIVMRLTDHSAMGDALWFEVGEELCRFSINEFCLITGMKCVGSTHLPLSNANFDNDDDAVKLSLLEATRAVICNTVENMMSSTRLPKNKFDKARYSIPGFPYALLVWAYETIPAISSKFTSKYEKAIPRMLSWTTAVNVRFDNVLAAFTADGESQLNCLLMMPTEEELKNSCVARLFLNHPMTLPQLPPPKPSVPRPSTDTNSEWREFQKEIRGQGQGQTAPHVSSSQEINVQGQRVESEAFKTTFPDIGAVEDIGV</sequence>
<feature type="compositionally biased region" description="Polar residues" evidence="1">
    <location>
        <begin position="261"/>
        <end position="276"/>
    </location>
</feature>
<evidence type="ECO:0000256" key="1">
    <source>
        <dbReference type="SAM" id="MobiDB-lite"/>
    </source>
</evidence>
<organism evidence="2 3">
    <name type="scientific">Ficus carica</name>
    <name type="common">Common fig</name>
    <dbReference type="NCBI Taxonomy" id="3494"/>
    <lineage>
        <taxon>Eukaryota</taxon>
        <taxon>Viridiplantae</taxon>
        <taxon>Streptophyta</taxon>
        <taxon>Embryophyta</taxon>
        <taxon>Tracheophyta</taxon>
        <taxon>Spermatophyta</taxon>
        <taxon>Magnoliopsida</taxon>
        <taxon>eudicotyledons</taxon>
        <taxon>Gunneridae</taxon>
        <taxon>Pentapetalae</taxon>
        <taxon>rosids</taxon>
        <taxon>fabids</taxon>
        <taxon>Rosales</taxon>
        <taxon>Moraceae</taxon>
        <taxon>Ficeae</taxon>
        <taxon>Ficus</taxon>
    </lineage>
</organism>
<dbReference type="Proteomes" id="UP001187192">
    <property type="component" value="Unassembled WGS sequence"/>
</dbReference>
<name>A0AA88DQB9_FICCA</name>
<dbReference type="AlphaFoldDB" id="A0AA88DQB9"/>
<comment type="caution">
    <text evidence="2">The sequence shown here is derived from an EMBL/GenBank/DDBJ whole genome shotgun (WGS) entry which is preliminary data.</text>
</comment>
<keyword evidence="3" id="KW-1185">Reference proteome</keyword>
<reference evidence="2" key="1">
    <citation type="submission" date="2023-07" db="EMBL/GenBank/DDBJ databases">
        <title>draft genome sequence of fig (Ficus carica).</title>
        <authorList>
            <person name="Takahashi T."/>
            <person name="Nishimura K."/>
        </authorList>
    </citation>
    <scope>NUCLEOTIDE SEQUENCE</scope>
</reference>
<protein>
    <submittedName>
        <fullName evidence="2">Uncharacterized protein</fullName>
    </submittedName>
</protein>
<gene>
    <name evidence="2" type="ORF">TIFTF001_028734</name>
</gene>
<dbReference type="EMBL" id="BTGU01000089">
    <property type="protein sequence ID" value="GMN59652.1"/>
    <property type="molecule type" value="Genomic_DNA"/>
</dbReference>
<accession>A0AA88DQB9</accession>
<proteinExistence type="predicted"/>